<name>A0ABW2V382_9BACL</name>
<keyword evidence="4" id="KW-1185">Reference proteome</keyword>
<keyword evidence="2" id="KW-0732">Signal</keyword>
<evidence type="ECO:0000256" key="2">
    <source>
        <dbReference type="SAM" id="SignalP"/>
    </source>
</evidence>
<feature type="signal peptide" evidence="2">
    <location>
        <begin position="1"/>
        <end position="19"/>
    </location>
</feature>
<reference evidence="4" key="1">
    <citation type="journal article" date="2019" name="Int. J. Syst. Evol. Microbiol.">
        <title>The Global Catalogue of Microorganisms (GCM) 10K type strain sequencing project: providing services to taxonomists for standard genome sequencing and annotation.</title>
        <authorList>
            <consortium name="The Broad Institute Genomics Platform"/>
            <consortium name="The Broad Institute Genome Sequencing Center for Infectious Disease"/>
            <person name="Wu L."/>
            <person name="Ma J."/>
        </authorList>
    </citation>
    <scope>NUCLEOTIDE SEQUENCE [LARGE SCALE GENOMIC DNA]</scope>
    <source>
        <strain evidence="4">JCM 18657</strain>
    </source>
</reference>
<feature type="region of interest" description="Disordered" evidence="1">
    <location>
        <begin position="72"/>
        <end position="119"/>
    </location>
</feature>
<dbReference type="RefSeq" id="WP_138788733.1">
    <property type="nucleotide sequence ID" value="NZ_JBHTGQ010000026.1"/>
</dbReference>
<sequence>MNIQRMTVLASATALIALAAACTNHQGGVSPKTHTLYTKDDLGRGSYSGKKALTNEDRTNTWSDYTIDPHDEQYNAPDAVPLPETSVSGGKGTDTGRTGVYGIPVPETRIGPNGVPTGQIGETGTGTGNGTAGGARMFGGSGNPQDYGMMAVTHQNRSMRFDSDASMQVSALNGVRSANVIATDRNAYVAVVLQRGNPVSLPDLRDRIANVVMSVSPSARMVYMSSDPEFVNKVNSYVLELRGGTPMESLLPEFNALTERWFPTGTGLARPPES</sequence>
<dbReference type="PROSITE" id="PS51257">
    <property type="entry name" value="PROKAR_LIPOPROTEIN"/>
    <property type="match status" value="1"/>
</dbReference>
<gene>
    <name evidence="3" type="ORF">ACFQWB_11850</name>
</gene>
<evidence type="ECO:0000313" key="4">
    <source>
        <dbReference type="Proteomes" id="UP001596528"/>
    </source>
</evidence>
<dbReference type="Pfam" id="PF09580">
    <property type="entry name" value="Spore_YhcN_YlaJ"/>
    <property type="match status" value="1"/>
</dbReference>
<feature type="chain" id="PRO_5046911754" evidence="2">
    <location>
        <begin position="20"/>
        <end position="274"/>
    </location>
</feature>
<dbReference type="EMBL" id="JBHTGQ010000026">
    <property type="protein sequence ID" value="MFC7750612.1"/>
    <property type="molecule type" value="Genomic_DNA"/>
</dbReference>
<evidence type="ECO:0000313" key="3">
    <source>
        <dbReference type="EMBL" id="MFC7750612.1"/>
    </source>
</evidence>
<proteinExistence type="predicted"/>
<dbReference type="Proteomes" id="UP001596528">
    <property type="component" value="Unassembled WGS sequence"/>
</dbReference>
<protein>
    <submittedName>
        <fullName evidence="3">YhcN/YlaJ family sporulation lipoprotein</fullName>
    </submittedName>
</protein>
<evidence type="ECO:0000256" key="1">
    <source>
        <dbReference type="SAM" id="MobiDB-lite"/>
    </source>
</evidence>
<organism evidence="3 4">
    <name type="scientific">Paenibacillus thermoaerophilus</name>
    <dbReference type="NCBI Taxonomy" id="1215385"/>
    <lineage>
        <taxon>Bacteria</taxon>
        <taxon>Bacillati</taxon>
        <taxon>Bacillota</taxon>
        <taxon>Bacilli</taxon>
        <taxon>Bacillales</taxon>
        <taxon>Paenibacillaceae</taxon>
        <taxon>Paenibacillus</taxon>
    </lineage>
</organism>
<keyword evidence="3" id="KW-0449">Lipoprotein</keyword>
<comment type="caution">
    <text evidence="3">The sequence shown here is derived from an EMBL/GenBank/DDBJ whole genome shotgun (WGS) entry which is preliminary data.</text>
</comment>
<dbReference type="InterPro" id="IPR019076">
    <property type="entry name" value="Spore_lipoprot_YhcN/YlaJ-like"/>
</dbReference>
<accession>A0ABW2V382</accession>